<dbReference type="EMBL" id="VIIS01001637">
    <property type="protein sequence ID" value="KAF0295075.1"/>
    <property type="molecule type" value="Genomic_DNA"/>
</dbReference>
<accession>A0A6A4VLV0</accession>
<dbReference type="GO" id="GO:0007281">
    <property type="term" value="P:germ cell development"/>
    <property type="evidence" value="ECO:0007669"/>
    <property type="project" value="InterPro"/>
</dbReference>
<gene>
    <name evidence="3" type="primary">Gmcl1_0</name>
    <name evidence="3" type="ORF">FJT64_007326</name>
</gene>
<dbReference type="SUPFAM" id="SSF54695">
    <property type="entry name" value="POZ domain"/>
    <property type="match status" value="1"/>
</dbReference>
<reference evidence="3 4" key="1">
    <citation type="submission" date="2019-07" db="EMBL/GenBank/DDBJ databases">
        <title>Draft genome assembly of a fouling barnacle, Amphibalanus amphitrite (Darwin, 1854): The first reference genome for Thecostraca.</title>
        <authorList>
            <person name="Kim W."/>
        </authorList>
    </citation>
    <scope>NUCLEOTIDE SEQUENCE [LARGE SCALE GENOMIC DNA]</scope>
    <source>
        <strain evidence="3">SNU_AA5</strain>
        <tissue evidence="3">Soma without cirri and trophi</tissue>
    </source>
</reference>
<dbReference type="InterPro" id="IPR056426">
    <property type="entry name" value="BTB_BTBDG"/>
</dbReference>
<protein>
    <submittedName>
        <fullName evidence="3">Germ cell-less protein-like 1</fullName>
    </submittedName>
</protein>
<feature type="domain" description="BTBDG BTB/POZ" evidence="2">
    <location>
        <begin position="14"/>
        <end position="70"/>
    </location>
</feature>
<dbReference type="Gene3D" id="3.30.710.10">
    <property type="entry name" value="Potassium Channel Kv1.1, Chain A"/>
    <property type="match status" value="1"/>
</dbReference>
<dbReference type="AlphaFoldDB" id="A0A6A4VLV0"/>
<evidence type="ECO:0000259" key="2">
    <source>
        <dbReference type="Pfam" id="PF23998"/>
    </source>
</evidence>
<organism evidence="3 4">
    <name type="scientific">Amphibalanus amphitrite</name>
    <name type="common">Striped barnacle</name>
    <name type="synonym">Balanus amphitrite</name>
    <dbReference type="NCBI Taxonomy" id="1232801"/>
    <lineage>
        <taxon>Eukaryota</taxon>
        <taxon>Metazoa</taxon>
        <taxon>Ecdysozoa</taxon>
        <taxon>Arthropoda</taxon>
        <taxon>Crustacea</taxon>
        <taxon>Multicrustacea</taxon>
        <taxon>Cirripedia</taxon>
        <taxon>Thoracica</taxon>
        <taxon>Thoracicalcarea</taxon>
        <taxon>Balanomorpha</taxon>
        <taxon>Balanoidea</taxon>
        <taxon>Balanidae</taxon>
        <taxon>Amphibalaninae</taxon>
        <taxon>Amphibalanus</taxon>
    </lineage>
</organism>
<dbReference type="Pfam" id="PF23998">
    <property type="entry name" value="BTB_BTBDG"/>
    <property type="match status" value="1"/>
</dbReference>
<dbReference type="InterPro" id="IPR011333">
    <property type="entry name" value="SKP1/BTB/POZ_sf"/>
</dbReference>
<keyword evidence="1" id="KW-0217">Developmental protein</keyword>
<evidence type="ECO:0000313" key="4">
    <source>
        <dbReference type="Proteomes" id="UP000440578"/>
    </source>
</evidence>
<dbReference type="PANTHER" id="PTHR23231">
    <property type="entry name" value="GERM CELL-LESS PROTEIN"/>
    <property type="match status" value="1"/>
</dbReference>
<comment type="caution">
    <text evidence="3">The sequence shown here is derived from an EMBL/GenBank/DDBJ whole genome shotgun (WGS) entry which is preliminary data.</text>
</comment>
<dbReference type="OrthoDB" id="6359943at2759"/>
<dbReference type="PANTHER" id="PTHR23231:SF17">
    <property type="entry name" value="BTB DOMAIN-CONTAINING PROTEIN"/>
    <property type="match status" value="1"/>
</dbReference>
<dbReference type="InterPro" id="IPR043380">
    <property type="entry name" value="Gcl-like"/>
</dbReference>
<name>A0A6A4VLV0_AMPAM</name>
<evidence type="ECO:0000313" key="3">
    <source>
        <dbReference type="EMBL" id="KAF0295075.1"/>
    </source>
</evidence>
<evidence type="ECO:0000256" key="1">
    <source>
        <dbReference type="ARBA" id="ARBA00022473"/>
    </source>
</evidence>
<proteinExistence type="predicted"/>
<sequence>MFSSNWLESRAAEVTIEMVDPNITLAGLELALGSLYSDEVCLPPADVVSVVAAAALLQMDGLLAQCAEVMCACVSARTVVPFLEAAAAYGLDSVQRCCRRWLQLNLMTHVNDLPEVLRQLPAPELARLVASPELLVHQTEFSLYVLLKTWLFLRLHPEWRGAGREAITEAHRFVQQRAASVSGPTLLETAQGAPLAGPFGRMRLQHLVLHPFDMEVLFSDRVVPTGWLGGLFRCHWLTLLRLDQGLVQPDWCRAVSQQQFEACALRCGRTLDDRRCTWRWTGFNFGLDLVMSHSRRQIALRRNSRQELPLLISQADRRTVLYRVRVVGLDERRAVRFELATELRSVQLARGQQVHVLTVPPEVAYPLLLSVNIMTAPISWTPTCAASGRPAPG</sequence>
<keyword evidence="4" id="KW-1185">Reference proteome</keyword>
<dbReference type="Proteomes" id="UP000440578">
    <property type="component" value="Unassembled WGS sequence"/>
</dbReference>